<name>A0AAD1RBR5_PELCU</name>
<sequence length="225" mass="24786">MSALHGGCSDFSDDFSGDAEVEYMPAPAPVQKPRQSKTGADAEPVTTGVFKTLLADLQKNILTDVTALRGDLQGLAGRVSTLEGSTQANQQNIATLQKAVHDLQQLNRMYEHRFAAQEDARRRHNLKVRRVPEEVLEAELPHVLRCMFTAILPPGQAISPADFFRVPKPTRAPATRDTIVTFCNGKDNAAVLTALHGKTPLRFENMALTFFDNLSSGILVWHRLL</sequence>
<protein>
    <submittedName>
        <fullName evidence="1">Uncharacterized protein</fullName>
    </submittedName>
</protein>
<dbReference type="Gene3D" id="1.20.5.340">
    <property type="match status" value="1"/>
</dbReference>
<organism evidence="1 2">
    <name type="scientific">Pelobates cultripes</name>
    <name type="common">Western spadefoot toad</name>
    <dbReference type="NCBI Taxonomy" id="61616"/>
    <lineage>
        <taxon>Eukaryota</taxon>
        <taxon>Metazoa</taxon>
        <taxon>Chordata</taxon>
        <taxon>Craniata</taxon>
        <taxon>Vertebrata</taxon>
        <taxon>Euteleostomi</taxon>
        <taxon>Amphibia</taxon>
        <taxon>Batrachia</taxon>
        <taxon>Anura</taxon>
        <taxon>Pelobatoidea</taxon>
        <taxon>Pelobatidae</taxon>
        <taxon>Pelobates</taxon>
    </lineage>
</organism>
<keyword evidence="2" id="KW-1185">Reference proteome</keyword>
<gene>
    <name evidence="1" type="ORF">PECUL_23A012815</name>
</gene>
<evidence type="ECO:0000313" key="2">
    <source>
        <dbReference type="Proteomes" id="UP001295444"/>
    </source>
</evidence>
<reference evidence="1" key="1">
    <citation type="submission" date="2022-03" db="EMBL/GenBank/DDBJ databases">
        <authorList>
            <person name="Alioto T."/>
            <person name="Alioto T."/>
            <person name="Gomez Garrido J."/>
        </authorList>
    </citation>
    <scope>NUCLEOTIDE SEQUENCE</scope>
</reference>
<evidence type="ECO:0000313" key="1">
    <source>
        <dbReference type="EMBL" id="CAH2247715.1"/>
    </source>
</evidence>
<dbReference type="AlphaFoldDB" id="A0AAD1RBR5"/>
<dbReference type="EMBL" id="OW240913">
    <property type="protein sequence ID" value="CAH2247715.1"/>
    <property type="molecule type" value="Genomic_DNA"/>
</dbReference>
<accession>A0AAD1RBR5</accession>
<dbReference type="Proteomes" id="UP001295444">
    <property type="component" value="Chromosome 02"/>
</dbReference>
<proteinExistence type="predicted"/>